<organism evidence="3 4">
    <name type="scientific">Nonomuraea purpurea</name>
    <dbReference type="NCBI Taxonomy" id="1849276"/>
    <lineage>
        <taxon>Bacteria</taxon>
        <taxon>Bacillati</taxon>
        <taxon>Actinomycetota</taxon>
        <taxon>Actinomycetes</taxon>
        <taxon>Streptosporangiales</taxon>
        <taxon>Streptosporangiaceae</taxon>
        <taxon>Nonomuraea</taxon>
    </lineage>
</organism>
<protein>
    <submittedName>
        <fullName evidence="3">Uncharacterized protein</fullName>
    </submittedName>
</protein>
<evidence type="ECO:0000256" key="1">
    <source>
        <dbReference type="SAM" id="MobiDB-lite"/>
    </source>
</evidence>
<dbReference type="RefSeq" id="WP_379534494.1">
    <property type="nucleotide sequence ID" value="NZ_JBHSBI010000036.1"/>
</dbReference>
<dbReference type="Proteomes" id="UP001595851">
    <property type="component" value="Unassembled WGS sequence"/>
</dbReference>
<reference evidence="4" key="1">
    <citation type="journal article" date="2019" name="Int. J. Syst. Evol. Microbiol.">
        <title>The Global Catalogue of Microorganisms (GCM) 10K type strain sequencing project: providing services to taxonomists for standard genome sequencing and annotation.</title>
        <authorList>
            <consortium name="The Broad Institute Genomics Platform"/>
            <consortium name="The Broad Institute Genome Sequencing Center for Infectious Disease"/>
            <person name="Wu L."/>
            <person name="Ma J."/>
        </authorList>
    </citation>
    <scope>NUCLEOTIDE SEQUENCE [LARGE SCALE GENOMIC DNA]</scope>
    <source>
        <strain evidence="4">TBRC 1276</strain>
    </source>
</reference>
<comment type="caution">
    <text evidence="3">The sequence shown here is derived from an EMBL/GenBank/DDBJ whole genome shotgun (WGS) entry which is preliminary data.</text>
</comment>
<evidence type="ECO:0000256" key="2">
    <source>
        <dbReference type="SAM" id="Phobius"/>
    </source>
</evidence>
<feature type="transmembrane region" description="Helical" evidence="2">
    <location>
        <begin position="50"/>
        <end position="72"/>
    </location>
</feature>
<evidence type="ECO:0000313" key="4">
    <source>
        <dbReference type="Proteomes" id="UP001595851"/>
    </source>
</evidence>
<evidence type="ECO:0000313" key="3">
    <source>
        <dbReference type="EMBL" id="MFC4014659.1"/>
    </source>
</evidence>
<keyword evidence="2" id="KW-1133">Transmembrane helix</keyword>
<accession>A0ABV8GNX9</accession>
<feature type="region of interest" description="Disordered" evidence="1">
    <location>
        <begin position="1"/>
        <end position="36"/>
    </location>
</feature>
<name>A0ABV8GNX9_9ACTN</name>
<keyword evidence="4" id="KW-1185">Reference proteome</keyword>
<proteinExistence type="predicted"/>
<feature type="compositionally biased region" description="Low complexity" evidence="1">
    <location>
        <begin position="17"/>
        <end position="27"/>
    </location>
</feature>
<keyword evidence="2" id="KW-0812">Transmembrane</keyword>
<gene>
    <name evidence="3" type="ORF">ACFOY2_46065</name>
</gene>
<dbReference type="EMBL" id="JBHSBI010000036">
    <property type="protein sequence ID" value="MFC4014659.1"/>
    <property type="molecule type" value="Genomic_DNA"/>
</dbReference>
<keyword evidence="2" id="KW-0472">Membrane</keyword>
<sequence length="87" mass="8891">MPYLVPPDKAPNPPEPAQAEQPPNSAADTPTGSSTGVIVSDKAVESITKMVVTIGVTALIVGGLITLIALGYNPAELLGLFGKLIPR</sequence>
<feature type="compositionally biased region" description="Pro residues" evidence="1">
    <location>
        <begin position="1"/>
        <end position="16"/>
    </location>
</feature>